<evidence type="ECO:0000256" key="1">
    <source>
        <dbReference type="ARBA" id="ARBA00001974"/>
    </source>
</evidence>
<comment type="cofactor">
    <cofactor evidence="1">
        <name>FAD</name>
        <dbReference type="ChEBI" id="CHEBI:57692"/>
    </cofactor>
</comment>
<evidence type="ECO:0000259" key="9">
    <source>
        <dbReference type="PROSITE" id="PS51387"/>
    </source>
</evidence>
<keyword evidence="4" id="KW-0285">Flavoprotein</keyword>
<dbReference type="PANTHER" id="PTHR13878">
    <property type="entry name" value="GULONOLACTONE OXIDASE"/>
    <property type="match status" value="1"/>
</dbReference>
<evidence type="ECO:0000256" key="6">
    <source>
        <dbReference type="ARBA" id="ARBA00023002"/>
    </source>
</evidence>
<dbReference type="InterPro" id="IPR050432">
    <property type="entry name" value="FAD-linked_Oxidoreductases_BP"/>
</dbReference>
<dbReference type="Gene3D" id="3.30.43.10">
    <property type="entry name" value="Uridine Diphospho-n-acetylenolpyruvylglucosamine Reductase, domain 2"/>
    <property type="match status" value="1"/>
</dbReference>
<organism evidence="10 11">
    <name type="scientific">Tripterygium wilfordii</name>
    <name type="common">Thunder God vine</name>
    <dbReference type="NCBI Taxonomy" id="458696"/>
    <lineage>
        <taxon>Eukaryota</taxon>
        <taxon>Viridiplantae</taxon>
        <taxon>Streptophyta</taxon>
        <taxon>Embryophyta</taxon>
        <taxon>Tracheophyta</taxon>
        <taxon>Spermatophyta</taxon>
        <taxon>Magnoliopsida</taxon>
        <taxon>eudicotyledons</taxon>
        <taxon>Gunneridae</taxon>
        <taxon>Pentapetalae</taxon>
        <taxon>rosids</taxon>
        <taxon>fabids</taxon>
        <taxon>Celastrales</taxon>
        <taxon>Celastraceae</taxon>
        <taxon>Tripterygium</taxon>
    </lineage>
</organism>
<dbReference type="EMBL" id="JAAARO010000009">
    <property type="protein sequence ID" value="KAF5743058.1"/>
    <property type="molecule type" value="Genomic_DNA"/>
</dbReference>
<dbReference type="InterPro" id="IPR016170">
    <property type="entry name" value="Cytok_DH_C_sf"/>
</dbReference>
<evidence type="ECO:0000256" key="2">
    <source>
        <dbReference type="ARBA" id="ARBA00005466"/>
    </source>
</evidence>
<feature type="signal peptide" evidence="8">
    <location>
        <begin position="1"/>
        <end position="23"/>
    </location>
</feature>
<gene>
    <name evidence="10" type="ORF">HS088_TW09G01120</name>
</gene>
<name>A0A7J7D9W0_TRIWF</name>
<dbReference type="PANTHER" id="PTHR13878:SF141">
    <property type="entry name" value="CYTOKININ DEHYDROGENASE"/>
    <property type="match status" value="1"/>
</dbReference>
<dbReference type="SUPFAM" id="SSF55103">
    <property type="entry name" value="FAD-linked oxidases, C-terminal domain"/>
    <property type="match status" value="1"/>
</dbReference>
<keyword evidence="11" id="KW-1185">Reference proteome</keyword>
<dbReference type="InterPro" id="IPR016164">
    <property type="entry name" value="FAD-linked_Oxase-like_C"/>
</dbReference>
<dbReference type="InterPro" id="IPR006094">
    <property type="entry name" value="Oxid_FAD_bind_N"/>
</dbReference>
<dbReference type="Gene3D" id="3.30.465.10">
    <property type="match status" value="1"/>
</dbReference>
<keyword evidence="6" id="KW-0560">Oxidoreductase</keyword>
<dbReference type="GO" id="GO:0071949">
    <property type="term" value="F:FAD binding"/>
    <property type="evidence" value="ECO:0007669"/>
    <property type="project" value="InterPro"/>
</dbReference>
<dbReference type="InterPro" id="IPR036318">
    <property type="entry name" value="FAD-bd_PCMH-like_sf"/>
</dbReference>
<keyword evidence="5" id="KW-0274">FAD</keyword>
<dbReference type="OrthoDB" id="415825at2759"/>
<proteinExistence type="inferred from homology"/>
<sequence length="513" mass="57387">MAENFQTLTYLFFFFSYIMTCSISESRPWTGNYKFQLPIISNQLRSDPQTIQSAATDYGNIVHQKPSAVLFPSSVQDIAALISNSNKQDSIYRAVAAKGRAHSVRGQAMAQQGVVVDMMELKKSRNGQGVVVSGNANSGFYADVGGEQLWLDVLSETNKRGFSPVSWTDYLNITVGGTLSNAGISGQTHRFGPQISNVFEMDVITGKGEFVTCSAKNNPELFYAVLGGLGQFGIITRARIPLQPAPNRAKWVRLLYSDFAAFTKDQEQLISINGGVNYLEGSLLLDQGPPDPTFFSPSDIPRISALVKQNRIIYSIELAMYYDDRTKATVQEELQALLKGLSFIPGFNFEKDVSYVEFIGRVQIGDQNLNEAHPWLNLFIPKSRVLDFDAGVFKEIVLKSNLTQGLVLLYPMNKSKWDDRMSAMTPDEEIFYTVGFLHTSGVGDWQAFDDLNKEILEFCDGAGIKVKQYLPNHATKQEWIDHFGPKWGVFQERKTSFDPRMILSPGQRIFNNN</sequence>
<dbReference type="InterPro" id="IPR016169">
    <property type="entry name" value="FAD-bd_PCMH_sub2"/>
</dbReference>
<dbReference type="Pfam" id="PF01565">
    <property type="entry name" value="FAD_binding_4"/>
    <property type="match status" value="1"/>
</dbReference>
<dbReference type="Proteomes" id="UP000593562">
    <property type="component" value="Unassembled WGS sequence"/>
</dbReference>
<evidence type="ECO:0000256" key="5">
    <source>
        <dbReference type="ARBA" id="ARBA00022827"/>
    </source>
</evidence>
<evidence type="ECO:0000256" key="7">
    <source>
        <dbReference type="ARBA" id="ARBA00048224"/>
    </source>
</evidence>
<dbReference type="SUPFAM" id="SSF56176">
    <property type="entry name" value="FAD-binding/transporter-associated domain-like"/>
    <property type="match status" value="1"/>
</dbReference>
<dbReference type="GO" id="GO:0019139">
    <property type="term" value="F:cytokinin dehydrogenase activity"/>
    <property type="evidence" value="ECO:0007669"/>
    <property type="project" value="UniProtKB-EC"/>
</dbReference>
<dbReference type="InterPro" id="IPR015345">
    <property type="entry name" value="Cytokinin_DH_FAD/cytokin-bd"/>
</dbReference>
<keyword evidence="8" id="KW-0732">Signal</keyword>
<evidence type="ECO:0000256" key="4">
    <source>
        <dbReference type="ARBA" id="ARBA00022630"/>
    </source>
</evidence>
<feature type="chain" id="PRO_5029849650" description="cytokinin dehydrogenase" evidence="8">
    <location>
        <begin position="24"/>
        <end position="513"/>
    </location>
</feature>
<dbReference type="GO" id="GO:0009690">
    <property type="term" value="P:cytokinin metabolic process"/>
    <property type="evidence" value="ECO:0007669"/>
    <property type="project" value="InterPro"/>
</dbReference>
<protein>
    <recommendedName>
        <fullName evidence="3">cytokinin dehydrogenase</fullName>
        <ecNumber evidence="3">1.5.99.12</ecNumber>
    </recommendedName>
</protein>
<evidence type="ECO:0000256" key="3">
    <source>
        <dbReference type="ARBA" id="ARBA00011928"/>
    </source>
</evidence>
<dbReference type="AlphaFoldDB" id="A0A7J7D9W0"/>
<comment type="similarity">
    <text evidence="2">Belongs to the oxygen-dependent FAD-linked oxidoreductase family.</text>
</comment>
<dbReference type="InterPro" id="IPR016166">
    <property type="entry name" value="FAD-bd_PCMH"/>
</dbReference>
<comment type="caution">
    <text evidence="10">The sequence shown here is derived from an EMBL/GenBank/DDBJ whole genome shotgun (WGS) entry which is preliminary data.</text>
</comment>
<dbReference type="EC" id="1.5.99.12" evidence="3"/>
<comment type="catalytic activity">
    <reaction evidence="7">
        <text>N(6)-dimethylallyladenine + A + H2O = 3-methyl-2-butenal + adenine + AH2</text>
        <dbReference type="Rhea" id="RHEA:13625"/>
        <dbReference type="ChEBI" id="CHEBI:13193"/>
        <dbReference type="ChEBI" id="CHEBI:15377"/>
        <dbReference type="ChEBI" id="CHEBI:15825"/>
        <dbReference type="ChEBI" id="CHEBI:16708"/>
        <dbReference type="ChEBI" id="CHEBI:17499"/>
        <dbReference type="ChEBI" id="CHEBI:17660"/>
        <dbReference type="EC" id="1.5.99.12"/>
    </reaction>
</comment>
<dbReference type="PROSITE" id="PS51387">
    <property type="entry name" value="FAD_PCMH"/>
    <property type="match status" value="1"/>
</dbReference>
<reference evidence="10 11" key="1">
    <citation type="journal article" date="2020" name="Nat. Commun.">
        <title>Genome of Tripterygium wilfordii and identification of cytochrome P450 involved in triptolide biosynthesis.</title>
        <authorList>
            <person name="Tu L."/>
            <person name="Su P."/>
            <person name="Zhang Z."/>
            <person name="Gao L."/>
            <person name="Wang J."/>
            <person name="Hu T."/>
            <person name="Zhou J."/>
            <person name="Zhang Y."/>
            <person name="Zhao Y."/>
            <person name="Liu Y."/>
            <person name="Song Y."/>
            <person name="Tong Y."/>
            <person name="Lu Y."/>
            <person name="Yang J."/>
            <person name="Xu C."/>
            <person name="Jia M."/>
            <person name="Peters R.J."/>
            <person name="Huang L."/>
            <person name="Gao W."/>
        </authorList>
    </citation>
    <scope>NUCLEOTIDE SEQUENCE [LARGE SCALE GENOMIC DNA]</scope>
    <source>
        <strain evidence="11">cv. XIE 37</strain>
        <tissue evidence="10">Leaf</tissue>
    </source>
</reference>
<feature type="domain" description="FAD-binding PCMH-type" evidence="9">
    <location>
        <begin position="62"/>
        <end position="245"/>
    </location>
</feature>
<dbReference type="Pfam" id="PF09265">
    <property type="entry name" value="Cytokin-bind"/>
    <property type="match status" value="1"/>
</dbReference>
<accession>A0A7J7D9W0</accession>
<dbReference type="InParanoid" id="A0A7J7D9W0"/>
<evidence type="ECO:0000256" key="8">
    <source>
        <dbReference type="SAM" id="SignalP"/>
    </source>
</evidence>
<evidence type="ECO:0000313" key="10">
    <source>
        <dbReference type="EMBL" id="KAF5743058.1"/>
    </source>
</evidence>
<dbReference type="InterPro" id="IPR016167">
    <property type="entry name" value="FAD-bd_PCMH_sub1"/>
</dbReference>
<dbReference type="Gene3D" id="3.40.462.10">
    <property type="entry name" value="FAD-linked oxidases, C-terminal domain"/>
    <property type="match status" value="1"/>
</dbReference>
<evidence type="ECO:0000313" key="11">
    <source>
        <dbReference type="Proteomes" id="UP000593562"/>
    </source>
</evidence>